<dbReference type="EMBL" id="VFOS01000003">
    <property type="protein sequence ID" value="TQL58520.1"/>
    <property type="molecule type" value="Genomic_DNA"/>
</dbReference>
<evidence type="ECO:0000256" key="2">
    <source>
        <dbReference type="SAM" id="Phobius"/>
    </source>
</evidence>
<keyword evidence="4" id="KW-1185">Reference proteome</keyword>
<keyword evidence="2" id="KW-0472">Membrane</keyword>
<dbReference type="Proteomes" id="UP000315389">
    <property type="component" value="Unassembled WGS sequence"/>
</dbReference>
<organism evidence="3 4">
    <name type="scientific">Rarobacter faecitabidus</name>
    <dbReference type="NCBI Taxonomy" id="13243"/>
    <lineage>
        <taxon>Bacteria</taxon>
        <taxon>Bacillati</taxon>
        <taxon>Actinomycetota</taxon>
        <taxon>Actinomycetes</taxon>
        <taxon>Micrococcales</taxon>
        <taxon>Rarobacteraceae</taxon>
        <taxon>Rarobacter</taxon>
    </lineage>
</organism>
<evidence type="ECO:0000313" key="3">
    <source>
        <dbReference type="EMBL" id="TQL58520.1"/>
    </source>
</evidence>
<name>A0A542ZE31_RARFA</name>
<dbReference type="RefSeq" id="WP_142121489.1">
    <property type="nucleotide sequence ID" value="NZ_BAAASV010000002.1"/>
</dbReference>
<accession>A0A542ZE31</accession>
<proteinExistence type="predicted"/>
<evidence type="ECO:0000313" key="4">
    <source>
        <dbReference type="Proteomes" id="UP000315389"/>
    </source>
</evidence>
<keyword evidence="2" id="KW-1133">Transmembrane helix</keyword>
<feature type="transmembrane region" description="Helical" evidence="2">
    <location>
        <begin position="12"/>
        <end position="33"/>
    </location>
</feature>
<reference evidence="3 4" key="1">
    <citation type="submission" date="2019-06" db="EMBL/GenBank/DDBJ databases">
        <title>Sequencing the genomes of 1000 actinobacteria strains.</title>
        <authorList>
            <person name="Klenk H.-P."/>
        </authorList>
    </citation>
    <scope>NUCLEOTIDE SEQUENCE [LARGE SCALE GENOMIC DNA]</scope>
    <source>
        <strain evidence="3 4">DSM 4813</strain>
    </source>
</reference>
<dbReference type="AlphaFoldDB" id="A0A542ZE31"/>
<keyword evidence="2" id="KW-0812">Transmembrane</keyword>
<sequence>MTPPPEGTPGWAWLLAVVTVALITAITSWVTALPARRDAAASRQAAEVAAHEARPNSGGSMRDAINRIEARQVEQGKEIGEIKKDIGGLRADHRQEREDRANGDRNIWDTINRDAGSRPPWSPPIN</sequence>
<feature type="compositionally biased region" description="Basic and acidic residues" evidence="1">
    <location>
        <begin position="84"/>
        <end position="116"/>
    </location>
</feature>
<gene>
    <name evidence="3" type="ORF">FB461_1935</name>
</gene>
<protein>
    <submittedName>
        <fullName evidence="3">Uncharacterized protein DUF2746</fullName>
    </submittedName>
</protein>
<feature type="region of interest" description="Disordered" evidence="1">
    <location>
        <begin position="84"/>
        <end position="126"/>
    </location>
</feature>
<evidence type="ECO:0000256" key="1">
    <source>
        <dbReference type="SAM" id="MobiDB-lite"/>
    </source>
</evidence>
<comment type="caution">
    <text evidence="3">The sequence shown here is derived from an EMBL/GenBank/DDBJ whole genome shotgun (WGS) entry which is preliminary data.</text>
</comment>